<organism evidence="2 3">
    <name type="scientific">Lecanosticta acicola</name>
    <dbReference type="NCBI Taxonomy" id="111012"/>
    <lineage>
        <taxon>Eukaryota</taxon>
        <taxon>Fungi</taxon>
        <taxon>Dikarya</taxon>
        <taxon>Ascomycota</taxon>
        <taxon>Pezizomycotina</taxon>
        <taxon>Dothideomycetes</taxon>
        <taxon>Dothideomycetidae</taxon>
        <taxon>Mycosphaerellales</taxon>
        <taxon>Mycosphaerellaceae</taxon>
        <taxon>Lecanosticta</taxon>
    </lineage>
</organism>
<dbReference type="Proteomes" id="UP001296104">
    <property type="component" value="Unassembled WGS sequence"/>
</dbReference>
<dbReference type="EMBL" id="CAVMBE010000069">
    <property type="protein sequence ID" value="CAK4032724.1"/>
    <property type="molecule type" value="Genomic_DNA"/>
</dbReference>
<gene>
    <name evidence="2" type="ORF">LECACI_7A007882</name>
</gene>
<keyword evidence="1" id="KW-0732">Signal</keyword>
<dbReference type="AlphaFoldDB" id="A0AAI9EE19"/>
<feature type="signal peptide" evidence="1">
    <location>
        <begin position="1"/>
        <end position="21"/>
    </location>
</feature>
<sequence length="162" mass="18050">MGSLILPLTALLLFFLQTTTACVYFNATLNSNNALTVDMWDDANQDRIRQSSDPTCTASNLACSGSNHWSVPCVSNTGAQNTTLEVYLDAQTKHFLRVVYRYLNPSAADRQVNHDPEFIFTWEAGSVDGEHFKTRQFCDDVLYDLGLFHDGCDIGNARKLCA</sequence>
<evidence type="ECO:0000256" key="1">
    <source>
        <dbReference type="SAM" id="SignalP"/>
    </source>
</evidence>
<comment type="caution">
    <text evidence="2">The sequence shown here is derived from an EMBL/GenBank/DDBJ whole genome shotgun (WGS) entry which is preliminary data.</text>
</comment>
<feature type="chain" id="PRO_5042606927" description="Secreted protein" evidence="1">
    <location>
        <begin position="22"/>
        <end position="162"/>
    </location>
</feature>
<name>A0AAI9EE19_9PEZI</name>
<protein>
    <recommendedName>
        <fullName evidence="4">Secreted protein</fullName>
    </recommendedName>
</protein>
<evidence type="ECO:0008006" key="4">
    <source>
        <dbReference type="Google" id="ProtNLM"/>
    </source>
</evidence>
<evidence type="ECO:0000313" key="3">
    <source>
        <dbReference type="Proteomes" id="UP001296104"/>
    </source>
</evidence>
<evidence type="ECO:0000313" key="2">
    <source>
        <dbReference type="EMBL" id="CAK4032724.1"/>
    </source>
</evidence>
<reference evidence="2" key="1">
    <citation type="submission" date="2023-11" db="EMBL/GenBank/DDBJ databases">
        <authorList>
            <person name="Alioto T."/>
            <person name="Alioto T."/>
            <person name="Gomez Garrido J."/>
        </authorList>
    </citation>
    <scope>NUCLEOTIDE SEQUENCE</scope>
</reference>
<proteinExistence type="predicted"/>
<accession>A0AAI9EE19</accession>
<keyword evidence="3" id="KW-1185">Reference proteome</keyword>